<dbReference type="InterPro" id="IPR006462">
    <property type="entry name" value="MS5"/>
</dbReference>
<reference evidence="2" key="2">
    <citation type="journal article" date="2014" name="Nat. Commun.">
        <title>The emerging biofuel crop Camelina sativa retains a highly undifferentiated hexaploid genome structure.</title>
        <authorList>
            <person name="Kagale S."/>
            <person name="Koh C."/>
            <person name="Nixon J."/>
            <person name="Bollina V."/>
            <person name="Clarke W.E."/>
            <person name="Tuteja R."/>
            <person name="Spillane C."/>
            <person name="Robinson S.J."/>
            <person name="Links M.G."/>
            <person name="Clarke C."/>
            <person name="Higgins E.E."/>
            <person name="Huebert T."/>
            <person name="Sharpe A.G."/>
            <person name="Parkin I.A."/>
        </authorList>
    </citation>
    <scope>NUCLEOTIDE SEQUENCE [LARGE SCALE GENOMIC DNA]</scope>
    <source>
        <strain evidence="2">r\DH55</strain>
    </source>
</reference>
<accession>A0ABM0V121</accession>
<evidence type="ECO:0000256" key="1">
    <source>
        <dbReference type="SAM" id="MobiDB-lite"/>
    </source>
</evidence>
<evidence type="ECO:0000313" key="2">
    <source>
        <dbReference type="Proteomes" id="UP000694864"/>
    </source>
</evidence>
<feature type="region of interest" description="Disordered" evidence="1">
    <location>
        <begin position="1"/>
        <end position="32"/>
    </location>
</feature>
<dbReference type="NCBIfam" id="TIGR01572">
    <property type="entry name" value="A_thl_para_3677"/>
    <property type="match status" value="1"/>
</dbReference>
<gene>
    <name evidence="3 4" type="primary">LOC104731522</name>
</gene>
<dbReference type="GeneID" id="104731522"/>
<evidence type="ECO:0000313" key="4">
    <source>
        <dbReference type="RefSeq" id="XP_010449228.1"/>
    </source>
</evidence>
<reference evidence="3 4" key="3">
    <citation type="submission" date="2025-05" db="UniProtKB">
        <authorList>
            <consortium name="RefSeq"/>
        </authorList>
    </citation>
    <scope>IDENTIFICATION</scope>
    <source>
        <tissue evidence="3 4">Leaf</tissue>
    </source>
</reference>
<proteinExistence type="predicted"/>
<reference evidence="2" key="1">
    <citation type="journal article" date="1997" name="Nucleic Acids Res.">
        <title>tRNAscan-SE: a program for improved detection of transfer RNA genes in genomic sequence.</title>
        <authorList>
            <person name="Lowe T.M."/>
            <person name="Eddy S.R."/>
        </authorList>
    </citation>
    <scope>NUCLEOTIDE SEQUENCE [LARGE SCALE GENOMIC DNA]</scope>
    <source>
        <strain evidence="2">r\DH55</strain>
    </source>
</reference>
<dbReference type="Pfam" id="PF04776">
    <property type="entry name" value="protein_MS5"/>
    <property type="match status" value="1"/>
</dbReference>
<dbReference type="Proteomes" id="UP000694864">
    <property type="component" value="Chromosome 12"/>
</dbReference>
<evidence type="ECO:0000313" key="3">
    <source>
        <dbReference type="RefSeq" id="XP_010449227.1"/>
    </source>
</evidence>
<name>A0ABM0V121_CAMSA</name>
<dbReference type="PANTHER" id="PTHR31260:SF34">
    <property type="entry name" value="(RAPE) HYPOTHETICAL PROTEIN"/>
    <property type="match status" value="1"/>
</dbReference>
<protein>
    <submittedName>
        <fullName evidence="3 4">UPF0725 protein At2g20620-like</fullName>
    </submittedName>
</protein>
<dbReference type="PANTHER" id="PTHR31260">
    <property type="entry name" value="CYSTATIN/MONELLIN SUPERFAMILY PROTEIN"/>
    <property type="match status" value="1"/>
</dbReference>
<dbReference type="RefSeq" id="XP_010449227.1">
    <property type="nucleotide sequence ID" value="XM_010450925.2"/>
</dbReference>
<sequence>MGNGMWKQEARDTTEEPPLINEKLEDERPQESTYIKPHVWNLRREDDDYYNKQRADDYYKQQRADFELYGPNPRIDLFGRVGLHCYNLQKGTNLKSLKVLNCDSWITSLVTHYIILEAMDPIGNSSCEFETQVRYAVENIDCLSAITTRCKLKPKTPEEEDKYYEWNKDLVDNFFRGDMPEWMREDALTGRDKLQYYEMKDSELEENEWLHLYAELALFSKWQTKLNEMESAKPFEMKKVVVRTKENVESWKKVKAENAIFYISFKTRCGLDFNCIIRKTTDGKPDHFSLEVKCLM</sequence>
<dbReference type="RefSeq" id="XP_010449228.1">
    <property type="nucleotide sequence ID" value="XM_010450926.1"/>
</dbReference>
<keyword evidence="2" id="KW-1185">Reference proteome</keyword>
<organism evidence="2 4">
    <name type="scientific">Camelina sativa</name>
    <name type="common">False flax</name>
    <name type="synonym">Myagrum sativum</name>
    <dbReference type="NCBI Taxonomy" id="90675"/>
    <lineage>
        <taxon>Eukaryota</taxon>
        <taxon>Viridiplantae</taxon>
        <taxon>Streptophyta</taxon>
        <taxon>Embryophyta</taxon>
        <taxon>Tracheophyta</taxon>
        <taxon>Spermatophyta</taxon>
        <taxon>Magnoliopsida</taxon>
        <taxon>eudicotyledons</taxon>
        <taxon>Gunneridae</taxon>
        <taxon>Pentapetalae</taxon>
        <taxon>rosids</taxon>
        <taxon>malvids</taxon>
        <taxon>Brassicales</taxon>
        <taxon>Brassicaceae</taxon>
        <taxon>Camelineae</taxon>
        <taxon>Camelina</taxon>
    </lineage>
</organism>